<protein>
    <submittedName>
        <fullName evidence="1">Uncharacterized protein</fullName>
    </submittedName>
</protein>
<evidence type="ECO:0000313" key="1">
    <source>
        <dbReference type="EMBL" id="PIR96299.1"/>
    </source>
</evidence>
<dbReference type="EMBL" id="PFAK01000030">
    <property type="protein sequence ID" value="PIR96299.1"/>
    <property type="molecule type" value="Genomic_DNA"/>
</dbReference>
<dbReference type="AlphaFoldDB" id="A0A2H0VD63"/>
<reference evidence="2" key="1">
    <citation type="submission" date="2017-09" db="EMBL/GenBank/DDBJ databases">
        <title>Depth-based differentiation of microbial function through sediment-hosted aquifers and enrichment of novel symbionts in the deep terrestrial subsurface.</title>
        <authorList>
            <person name="Probst A.J."/>
            <person name="Ladd B."/>
            <person name="Jarett J.K."/>
            <person name="Geller-Mcgrath D.E."/>
            <person name="Sieber C.M.K."/>
            <person name="Emerson J.B."/>
            <person name="Anantharaman K."/>
            <person name="Thomas B.C."/>
            <person name="Malmstrom R."/>
            <person name="Stieglmeier M."/>
            <person name="Klingl A."/>
            <person name="Woyke T."/>
            <person name="Ryan C.M."/>
            <person name="Banfield J.F."/>
        </authorList>
    </citation>
    <scope>NUCLEOTIDE SEQUENCE [LARGE SCALE GENOMIC DNA]</scope>
</reference>
<accession>A0A2H0VD63</accession>
<name>A0A2H0VD63_9BACT</name>
<organism evidence="1 2">
    <name type="scientific">Candidatus Doudnabacteria bacterium CG10_big_fil_rev_8_21_14_0_10_42_18</name>
    <dbReference type="NCBI Taxonomy" id="1974552"/>
    <lineage>
        <taxon>Bacteria</taxon>
        <taxon>Candidatus Doudnaibacteriota</taxon>
    </lineage>
</organism>
<comment type="caution">
    <text evidence="1">The sequence shown here is derived from an EMBL/GenBank/DDBJ whole genome shotgun (WGS) entry which is preliminary data.</text>
</comment>
<proteinExistence type="predicted"/>
<gene>
    <name evidence="1" type="ORF">COT92_01865</name>
</gene>
<sequence>MKETNSPLNLEDARQESKEVQLLAGSFVQKQYNEFLKEAEEVLYKTQKFRKRIWQEKGKLITNEAIEEALTKLADAFGKNFSTYIKKRADGEGVHPDYLITANGYREAQTMLDEIKNPNGKKIWKKFLAWLYLKHLRSQIK</sequence>
<evidence type="ECO:0000313" key="2">
    <source>
        <dbReference type="Proteomes" id="UP000230922"/>
    </source>
</evidence>
<dbReference type="Proteomes" id="UP000230922">
    <property type="component" value="Unassembled WGS sequence"/>
</dbReference>